<dbReference type="AlphaFoldDB" id="A0A2H6CMU4"/>
<dbReference type="InterPro" id="IPR030949">
    <property type="entry name" value="ECF_S_folate_fam"/>
</dbReference>
<dbReference type="Pfam" id="PF12822">
    <property type="entry name" value="ECF_trnsprt"/>
    <property type="match status" value="1"/>
</dbReference>
<accession>A0A2H6CMU4</accession>
<proteinExistence type="predicted"/>
<dbReference type="Proteomes" id="UP000236214">
    <property type="component" value="Unassembled WGS sequence"/>
</dbReference>
<dbReference type="NCBIfam" id="TIGR04518">
    <property type="entry name" value="ECF_S_folT_fam"/>
    <property type="match status" value="1"/>
</dbReference>
<dbReference type="InterPro" id="IPR024529">
    <property type="entry name" value="ECF_trnsprt_substrate-spec"/>
</dbReference>
<evidence type="ECO:0000313" key="1">
    <source>
        <dbReference type="EMBL" id="GBD69246.1"/>
    </source>
</evidence>
<comment type="caution">
    <text evidence="1">The sequence shown here is derived from an EMBL/GenBank/DDBJ whole genome shotgun (WGS) entry which is preliminary data.</text>
</comment>
<reference evidence="1 2" key="1">
    <citation type="submission" date="2016-05" db="EMBL/GenBank/DDBJ databases">
        <title>Whole genome sequencing of Tetragenococcus halophilus subsp. halophilus NISL 7118.</title>
        <authorList>
            <person name="Shiwa Y."/>
            <person name="Nishimura I."/>
            <person name="Yoshikawa H."/>
            <person name="Koyama Y."/>
            <person name="Oguma T."/>
        </authorList>
    </citation>
    <scope>NUCLEOTIDE SEQUENCE [LARGE SCALE GENOMIC DNA]</scope>
    <source>
        <strain evidence="1 2">NISL 7118</strain>
    </source>
</reference>
<evidence type="ECO:0000313" key="2">
    <source>
        <dbReference type="Proteomes" id="UP000236214"/>
    </source>
</evidence>
<dbReference type="GeneID" id="64053322"/>
<dbReference type="EMBL" id="BDEC01000149">
    <property type="protein sequence ID" value="GBD69246.1"/>
    <property type="molecule type" value="Genomic_DNA"/>
</dbReference>
<gene>
    <name evidence="1" type="ORF">TEHN7118_2052</name>
</gene>
<protein>
    <submittedName>
        <fullName evidence="1">Uncharacterized protein</fullName>
    </submittedName>
</protein>
<keyword evidence="2" id="KW-1185">Reference proteome</keyword>
<name>A0A2H6CMU4_TETHA</name>
<dbReference type="GO" id="GO:0022857">
    <property type="term" value="F:transmembrane transporter activity"/>
    <property type="evidence" value="ECO:0007669"/>
    <property type="project" value="InterPro"/>
</dbReference>
<dbReference type="RefSeq" id="WP_178892178.1">
    <property type="nucleotide sequence ID" value="NZ_BDEB01000075.1"/>
</dbReference>
<dbReference type="Gene3D" id="1.10.1760.20">
    <property type="match status" value="1"/>
</dbReference>
<sequence length="179" mass="20153">MLVMTKKINAHMITMLGLLIALTVILSRIFGFETQFIKISFEFVPKIIMGALFGPMWTGIGAVLADTIGMMLFARSAFFPGFTLNAFIGGLIYGYFFYQKEVTWKNAILCSLSITIIVSLILTPIWLMIMYNQPITSGVIWGPRVIKALVMFPIQSILNYVVGRALPLKRLKSYLKTVR</sequence>
<organism evidence="1 2">
    <name type="scientific">Tetragenococcus halophilus subsp. halophilus</name>
    <dbReference type="NCBI Taxonomy" id="1513897"/>
    <lineage>
        <taxon>Bacteria</taxon>
        <taxon>Bacillati</taxon>
        <taxon>Bacillota</taxon>
        <taxon>Bacilli</taxon>
        <taxon>Lactobacillales</taxon>
        <taxon>Enterococcaceae</taxon>
        <taxon>Tetragenococcus</taxon>
    </lineage>
</organism>